<feature type="compositionally biased region" description="Polar residues" evidence="4">
    <location>
        <begin position="293"/>
        <end position="310"/>
    </location>
</feature>
<feature type="compositionally biased region" description="Polar residues" evidence="4">
    <location>
        <begin position="1"/>
        <end position="28"/>
    </location>
</feature>
<dbReference type="InterPro" id="IPR033133">
    <property type="entry name" value="PUM-HD"/>
</dbReference>
<feature type="compositionally biased region" description="Polar residues" evidence="4">
    <location>
        <begin position="110"/>
        <end position="119"/>
    </location>
</feature>
<evidence type="ECO:0000313" key="7">
    <source>
        <dbReference type="Proteomes" id="UP001600888"/>
    </source>
</evidence>
<dbReference type="PANTHER" id="PTHR12537:SF12">
    <property type="entry name" value="MATERNAL PROTEIN PUMILIO"/>
    <property type="match status" value="1"/>
</dbReference>
<keyword evidence="1" id="KW-0677">Repeat</keyword>
<dbReference type="Pfam" id="PF00806">
    <property type="entry name" value="PUF"/>
    <property type="match status" value="8"/>
</dbReference>
<dbReference type="PROSITE" id="PS50302">
    <property type="entry name" value="PUM"/>
    <property type="match status" value="5"/>
</dbReference>
<dbReference type="SUPFAM" id="SSF48371">
    <property type="entry name" value="ARM repeat"/>
    <property type="match status" value="1"/>
</dbReference>
<comment type="caution">
    <text evidence="6">The sequence shown here is derived from an EMBL/GenBank/DDBJ whole genome shotgun (WGS) entry which is preliminary data.</text>
</comment>
<feature type="region of interest" description="Disordered" evidence="4">
    <location>
        <begin position="293"/>
        <end position="332"/>
    </location>
</feature>
<protein>
    <recommendedName>
        <fullName evidence="5">PUM-HD domain-containing protein</fullName>
    </recommendedName>
</protein>
<name>A0ABR4E623_9PEZI</name>
<feature type="domain" description="PUM-HD" evidence="5">
    <location>
        <begin position="458"/>
        <end position="802"/>
    </location>
</feature>
<feature type="compositionally biased region" description="Polar residues" evidence="4">
    <location>
        <begin position="810"/>
        <end position="861"/>
    </location>
</feature>
<dbReference type="CDD" id="cd07920">
    <property type="entry name" value="Pumilio"/>
    <property type="match status" value="1"/>
</dbReference>
<accession>A0ABR4E623</accession>
<feature type="compositionally biased region" description="Polar residues" evidence="4">
    <location>
        <begin position="133"/>
        <end position="167"/>
    </location>
</feature>
<dbReference type="InterPro" id="IPR033712">
    <property type="entry name" value="Pumilio_RNA-bd"/>
</dbReference>
<feature type="repeat" description="Pumilio" evidence="3">
    <location>
        <begin position="589"/>
        <end position="624"/>
    </location>
</feature>
<feature type="compositionally biased region" description="Low complexity" evidence="4">
    <location>
        <begin position="120"/>
        <end position="132"/>
    </location>
</feature>
<dbReference type="InterPro" id="IPR001313">
    <property type="entry name" value="Pumilio_RNA-bd_rpt"/>
</dbReference>
<proteinExistence type="predicted"/>
<sequence length="891" mass="98092">MDNSQPTHGQPPSTQAQGQQPNRNSRATNLFPPLLNGTGQGGTSSIWTNRPLTDGLASRDNTGVSGVYRSWDNEGAKLTQSTAPGQSLHSAQRPTAIGGSDASRWPSGLGTWSSPDNVQSRPNPSRSTSPPSAFQSTSNTSPSFNPGRLTNGQSNTFPTSLANTPSGLVSRGSISGAPQPGRVNSFQSGFGGFARTNSGTSAFDDGAASRESVLPSSRQSDSDATVQFNNDMSGFPQGIPSHSRHASRPSLSAAPSSYYQKQGPSSRSQSLNPQTDDAALEAARQTLARNFASNSPAPRFSTVQANTPAPSQARWWGSEFTPNNGVVQNPAYPQESRRESLAMSANQSAMNSPRAFGSARPAETWASPAPPMDFDLLARFQRPQSQMSRLATQSPYIDPTFSQINQNQMPEVPAHIMQQIMQFPNYAMGGQQYYTPTAPAAYGARPVRNQNPYENYKTTPQLLDEFKKTSKGANRKWQLRDIFGFVVDFAGDQQGSRFLQEKIPAANSDDKSRVFDEIIVNANQMMTDVFGNYIIQKLFEYGTLQQKRALAFKMQGNVVDLSVNIYGCRCVQEALNYVLVAQQVELAMELKDEIFQLMKGVHSNHVVQKILQKLPRERIDFVYDAVRGKVYTLSTQQYGCRVIQRMIEQGTKDDKAFILEEFHQVAHKLVTDDWGNYVVQAVIKQGGPKARSEVIRLCIDQFLVFSKQKVASNVMEHCIEFGEPEDRLEIYHLIMNTRTEDGSGLLQAMWKDQFANYVVQKLCFHLQGVEQETLIRESRPYYNARKKPSRPDEKWAAFENLMSQFRATVSRQGSVSSTNGDLNGVTASRPDSQADMNSAMPTPALTTGGNSPRTSSSQATNDGPADADTPQPLRDLLKKFDETTLQDKVRA</sequence>
<evidence type="ECO:0000256" key="3">
    <source>
        <dbReference type="PROSITE-ProRule" id="PRU00317"/>
    </source>
</evidence>
<dbReference type="PROSITE" id="PS50303">
    <property type="entry name" value="PUM_HD"/>
    <property type="match status" value="1"/>
</dbReference>
<dbReference type="EMBL" id="JBAWTH010000093">
    <property type="protein sequence ID" value="KAL2277872.1"/>
    <property type="molecule type" value="Genomic_DNA"/>
</dbReference>
<keyword evidence="7" id="KW-1185">Reference proteome</keyword>
<reference evidence="6 7" key="1">
    <citation type="submission" date="2024-03" db="EMBL/GenBank/DDBJ databases">
        <title>A high-quality draft genome sequence of Diaporthe vaccinii, a causative agent of upright dieback and viscid rot disease in cranberry plants.</title>
        <authorList>
            <person name="Sarrasin M."/>
            <person name="Lang B.F."/>
            <person name="Burger G."/>
        </authorList>
    </citation>
    <scope>NUCLEOTIDE SEQUENCE [LARGE SCALE GENOMIC DNA]</scope>
    <source>
        <strain evidence="6 7">IS7</strain>
    </source>
</reference>
<feature type="repeat" description="Pumilio" evidence="3">
    <location>
        <begin position="661"/>
        <end position="696"/>
    </location>
</feature>
<evidence type="ECO:0000313" key="6">
    <source>
        <dbReference type="EMBL" id="KAL2277872.1"/>
    </source>
</evidence>
<feature type="compositionally biased region" description="Low complexity" evidence="4">
    <location>
        <begin position="248"/>
        <end position="257"/>
    </location>
</feature>
<evidence type="ECO:0000256" key="1">
    <source>
        <dbReference type="ARBA" id="ARBA00022737"/>
    </source>
</evidence>
<dbReference type="SMART" id="SM00025">
    <property type="entry name" value="Pumilio"/>
    <property type="match status" value="8"/>
</dbReference>
<feature type="compositionally biased region" description="Basic and acidic residues" evidence="4">
    <location>
        <begin position="875"/>
        <end position="891"/>
    </location>
</feature>
<feature type="repeat" description="Pumilio" evidence="3">
    <location>
        <begin position="481"/>
        <end position="516"/>
    </location>
</feature>
<dbReference type="Gene3D" id="1.25.10.10">
    <property type="entry name" value="Leucine-rich Repeat Variant"/>
    <property type="match status" value="1"/>
</dbReference>
<dbReference type="Proteomes" id="UP001600888">
    <property type="component" value="Unassembled WGS sequence"/>
</dbReference>
<feature type="compositionally biased region" description="Polar residues" evidence="4">
    <location>
        <begin position="258"/>
        <end position="275"/>
    </location>
</feature>
<feature type="region of interest" description="Disordered" evidence="4">
    <location>
        <begin position="1"/>
        <end position="276"/>
    </location>
</feature>
<evidence type="ECO:0000256" key="4">
    <source>
        <dbReference type="SAM" id="MobiDB-lite"/>
    </source>
</evidence>
<feature type="repeat" description="Pumilio" evidence="3">
    <location>
        <begin position="517"/>
        <end position="552"/>
    </location>
</feature>
<dbReference type="InterPro" id="IPR016024">
    <property type="entry name" value="ARM-type_fold"/>
</dbReference>
<feature type="region of interest" description="Disordered" evidence="4">
    <location>
        <begin position="810"/>
        <end position="891"/>
    </location>
</feature>
<organism evidence="6 7">
    <name type="scientific">Diaporthe vaccinii</name>
    <dbReference type="NCBI Taxonomy" id="105482"/>
    <lineage>
        <taxon>Eukaryota</taxon>
        <taxon>Fungi</taxon>
        <taxon>Dikarya</taxon>
        <taxon>Ascomycota</taxon>
        <taxon>Pezizomycotina</taxon>
        <taxon>Sordariomycetes</taxon>
        <taxon>Sordariomycetidae</taxon>
        <taxon>Diaporthales</taxon>
        <taxon>Diaporthaceae</taxon>
        <taxon>Diaporthe</taxon>
        <taxon>Diaporthe eres species complex</taxon>
    </lineage>
</organism>
<evidence type="ECO:0000259" key="5">
    <source>
        <dbReference type="PROSITE" id="PS50303"/>
    </source>
</evidence>
<gene>
    <name evidence="6" type="ORF">FJTKL_15157</name>
</gene>
<comment type="function">
    <text evidence="2">RNA-binding nucleolar protein required for pre-rRNA processing. Involved in production of 18S rRNA and assembly of small ribosomal subunit.</text>
</comment>
<feature type="repeat" description="Pumilio" evidence="3">
    <location>
        <begin position="625"/>
        <end position="660"/>
    </location>
</feature>
<dbReference type="InterPro" id="IPR011989">
    <property type="entry name" value="ARM-like"/>
</dbReference>
<feature type="compositionally biased region" description="Polar residues" evidence="4">
    <location>
        <begin position="214"/>
        <end position="232"/>
    </location>
</feature>
<dbReference type="PANTHER" id="PTHR12537">
    <property type="entry name" value="RNA BINDING PROTEIN PUMILIO-RELATED"/>
    <property type="match status" value="1"/>
</dbReference>
<evidence type="ECO:0000256" key="2">
    <source>
        <dbReference type="ARBA" id="ARBA00024893"/>
    </source>
</evidence>
<feature type="compositionally biased region" description="Polar residues" evidence="4">
    <location>
        <begin position="78"/>
        <end position="93"/>
    </location>
</feature>